<dbReference type="EMBL" id="AP018365">
    <property type="protein sequence ID" value="BBB00115.1"/>
    <property type="molecule type" value="Genomic_DNA"/>
</dbReference>
<dbReference type="Pfam" id="PF00296">
    <property type="entry name" value="Bac_luciferase"/>
    <property type="match status" value="1"/>
</dbReference>
<dbReference type="PANTHER" id="PTHR30137:SF8">
    <property type="entry name" value="BLR5498 PROTEIN"/>
    <property type="match status" value="1"/>
</dbReference>
<reference evidence="4 5" key="2">
    <citation type="journal article" date="2011" name="J. Antibiot.">
        <title>Furaquinocins I and J: novel polyketide isoprenoid hybrid compounds from Streptomyces reveromyceticus SN-593.</title>
        <authorList>
            <person name="Panthee S."/>
            <person name="Takahashi S."/>
            <person name="Takagi H."/>
            <person name="Nogawa T."/>
            <person name="Oowada E."/>
            <person name="Uramoto M."/>
            <person name="Osada H."/>
        </authorList>
    </citation>
    <scope>NUCLEOTIDE SEQUENCE [LARGE SCALE GENOMIC DNA]</scope>
    <source>
        <strain evidence="4 5">SN-593</strain>
    </source>
</reference>
<dbReference type="SUPFAM" id="SSF51679">
    <property type="entry name" value="Bacterial luciferase-like"/>
    <property type="match status" value="1"/>
</dbReference>
<evidence type="ECO:0000256" key="2">
    <source>
        <dbReference type="ARBA" id="ARBA00023033"/>
    </source>
</evidence>
<sequence>MKFGVNFFPVVDPAAKSATAYYDETLRLVELAEALDFEHVQTVEHYFTGYGGYSPDPVTLLTAAAARTSRIRITTGAVVPAFTHPVKLAGKLAMLDHLSHGRLDVGFGRGFLPTEFAAFGIDMDESRARFDEGVEACRRLWSEEDVVFEGRFHRFGPVTLLPRPYQAPHPPIFVASATSAESCEAAGRAGHHLQIVPSVTSAEQLAAMLTRYRAAWDSAGHDPAARRIQIKYTCYLSEDAAEARRQGEFYERSYIDLMTHAVAPLADSASADYPGYEKFLEKAKNYDFGSSLKANKVFAGNPSDVRAQISRMRAEYGTDMTVSLQFNPGGMAFAHAARAMELFAAEVAPEFTDEPAAA</sequence>
<dbReference type="GO" id="GO:0004497">
    <property type="term" value="F:monooxygenase activity"/>
    <property type="evidence" value="ECO:0007669"/>
    <property type="project" value="UniProtKB-KW"/>
</dbReference>
<dbReference type="GO" id="GO:0005829">
    <property type="term" value="C:cytosol"/>
    <property type="evidence" value="ECO:0007669"/>
    <property type="project" value="TreeGrafter"/>
</dbReference>
<feature type="domain" description="Luciferase-like" evidence="3">
    <location>
        <begin position="1"/>
        <end position="272"/>
    </location>
</feature>
<dbReference type="InterPro" id="IPR050766">
    <property type="entry name" value="Bact_Lucif_Oxidored"/>
</dbReference>
<dbReference type="Gene3D" id="3.20.20.30">
    <property type="entry name" value="Luciferase-like domain"/>
    <property type="match status" value="1"/>
</dbReference>
<dbReference type="GO" id="GO:0016705">
    <property type="term" value="F:oxidoreductase activity, acting on paired donors, with incorporation or reduction of molecular oxygen"/>
    <property type="evidence" value="ECO:0007669"/>
    <property type="project" value="InterPro"/>
</dbReference>
<dbReference type="PANTHER" id="PTHR30137">
    <property type="entry name" value="LUCIFERASE-LIKE MONOOXYGENASE"/>
    <property type="match status" value="1"/>
</dbReference>
<reference evidence="4 5" key="4">
    <citation type="journal article" date="2020" name="Sci. Rep.">
        <title>beta-carboline chemical signals induce reveromycin production through a LuxR family regulator in Streptomyces sp. SN-593.</title>
        <authorList>
            <person name="Panthee S."/>
            <person name="Kito N."/>
            <person name="Hayashi T."/>
            <person name="Shimizu T."/>
            <person name="Ishikawa J."/>
            <person name="Hamamoto H."/>
            <person name="Osada H."/>
            <person name="Takahashi S."/>
        </authorList>
    </citation>
    <scope>NUCLEOTIDE SEQUENCE [LARGE SCALE GENOMIC DNA]</scope>
    <source>
        <strain evidence="4 5">SN-593</strain>
    </source>
</reference>
<reference evidence="4 5" key="3">
    <citation type="journal article" date="2011" name="Nat. Chem. Biol.">
        <title>Reveromycin A biosynthesis uses RevG and RevJ for stereospecific spiroacetal formation.</title>
        <authorList>
            <person name="Takahashi S."/>
            <person name="Toyoda A."/>
            <person name="Sekiyama Y."/>
            <person name="Takagi H."/>
            <person name="Nogawa T."/>
            <person name="Uramoto M."/>
            <person name="Suzuki R."/>
            <person name="Koshino H."/>
            <person name="Kumano T."/>
            <person name="Panthee S."/>
            <person name="Dairi T."/>
            <person name="Ishikawa J."/>
            <person name="Ikeda H."/>
            <person name="Sakaki Y."/>
            <person name="Osada H."/>
        </authorList>
    </citation>
    <scope>NUCLEOTIDE SEQUENCE [LARGE SCALE GENOMIC DNA]</scope>
    <source>
        <strain evidence="4 5">SN-593</strain>
    </source>
</reference>
<dbReference type="InterPro" id="IPR036661">
    <property type="entry name" value="Luciferase-like_sf"/>
</dbReference>
<accession>A0A7U3VQY3</accession>
<dbReference type="AlphaFoldDB" id="A0A7U3VQY3"/>
<dbReference type="InterPro" id="IPR011251">
    <property type="entry name" value="Luciferase-like_dom"/>
</dbReference>
<keyword evidence="5" id="KW-1185">Reference proteome</keyword>
<evidence type="ECO:0000313" key="4">
    <source>
        <dbReference type="EMBL" id="BBB00115.1"/>
    </source>
</evidence>
<evidence type="ECO:0000256" key="1">
    <source>
        <dbReference type="ARBA" id="ARBA00023002"/>
    </source>
</evidence>
<gene>
    <name evidence="4" type="ORF">RVR_7027</name>
</gene>
<proteinExistence type="predicted"/>
<name>A0A7U3VQY3_9ACTN</name>
<keyword evidence="1" id="KW-0560">Oxidoreductase</keyword>
<dbReference type="KEGG" id="arev:RVR_7027"/>
<protein>
    <submittedName>
        <fullName evidence="4">Putative monooxygenase</fullName>
    </submittedName>
</protein>
<dbReference type="Proteomes" id="UP000595703">
    <property type="component" value="Chromosome"/>
</dbReference>
<dbReference type="RefSeq" id="WP_202236180.1">
    <property type="nucleotide sequence ID" value="NZ_AP018365.1"/>
</dbReference>
<evidence type="ECO:0000313" key="5">
    <source>
        <dbReference type="Proteomes" id="UP000595703"/>
    </source>
</evidence>
<evidence type="ECO:0000259" key="3">
    <source>
        <dbReference type="Pfam" id="PF00296"/>
    </source>
</evidence>
<reference evidence="4 5" key="1">
    <citation type="journal article" date="2010" name="J. Bacteriol.">
        <title>Biochemical characterization of a novel indole prenyltransferase from Streptomyces sp. SN-593.</title>
        <authorList>
            <person name="Takahashi S."/>
            <person name="Takagi H."/>
            <person name="Toyoda A."/>
            <person name="Uramoto M."/>
            <person name="Nogawa T."/>
            <person name="Ueki M."/>
            <person name="Sakaki Y."/>
            <person name="Osada H."/>
        </authorList>
    </citation>
    <scope>NUCLEOTIDE SEQUENCE [LARGE SCALE GENOMIC DNA]</scope>
    <source>
        <strain evidence="4 5">SN-593</strain>
    </source>
</reference>
<keyword evidence="2 4" id="KW-0503">Monooxygenase</keyword>
<organism evidence="4 5">
    <name type="scientific">Actinacidiphila reveromycinica</name>
    <dbReference type="NCBI Taxonomy" id="659352"/>
    <lineage>
        <taxon>Bacteria</taxon>
        <taxon>Bacillati</taxon>
        <taxon>Actinomycetota</taxon>
        <taxon>Actinomycetes</taxon>
        <taxon>Kitasatosporales</taxon>
        <taxon>Streptomycetaceae</taxon>
        <taxon>Actinacidiphila</taxon>
    </lineage>
</organism>